<proteinExistence type="predicted"/>
<evidence type="ECO:0000313" key="2">
    <source>
        <dbReference type="Proteomes" id="UP000184196"/>
    </source>
</evidence>
<protein>
    <submittedName>
        <fullName evidence="1">Uncharacterized protein</fullName>
    </submittedName>
</protein>
<organism evidence="1 2">
    <name type="scientific">Desulfofundulus australicus DSM 11792</name>
    <dbReference type="NCBI Taxonomy" id="1121425"/>
    <lineage>
        <taxon>Bacteria</taxon>
        <taxon>Bacillati</taxon>
        <taxon>Bacillota</taxon>
        <taxon>Clostridia</taxon>
        <taxon>Eubacteriales</taxon>
        <taxon>Peptococcaceae</taxon>
        <taxon>Desulfofundulus</taxon>
    </lineage>
</organism>
<name>A0A1M5C303_9FIRM</name>
<sequence>MGWEKNDPKGGGQDEQRECSCCLNIENSIVIIVCGEVDPGRICDHIKQIAEIKMSETTIK</sequence>
<dbReference type="EMBL" id="FQUW01000033">
    <property type="protein sequence ID" value="SHF48997.1"/>
    <property type="molecule type" value="Genomic_DNA"/>
</dbReference>
<dbReference type="RefSeq" id="WP_073166607.1">
    <property type="nucleotide sequence ID" value="NZ_FQUW01000033.1"/>
</dbReference>
<dbReference type="AlphaFoldDB" id="A0A1M5C303"/>
<keyword evidence="2" id="KW-1185">Reference proteome</keyword>
<accession>A0A1M5C303</accession>
<evidence type="ECO:0000313" key="1">
    <source>
        <dbReference type="EMBL" id="SHF48997.1"/>
    </source>
</evidence>
<gene>
    <name evidence="1" type="ORF">SAMN02745218_02398</name>
</gene>
<reference evidence="2" key="1">
    <citation type="submission" date="2016-11" db="EMBL/GenBank/DDBJ databases">
        <authorList>
            <person name="Varghese N."/>
            <person name="Submissions S."/>
        </authorList>
    </citation>
    <scope>NUCLEOTIDE SEQUENCE [LARGE SCALE GENOMIC DNA]</scope>
    <source>
        <strain evidence="2">DSM 11792</strain>
    </source>
</reference>
<dbReference type="Proteomes" id="UP000184196">
    <property type="component" value="Unassembled WGS sequence"/>
</dbReference>
<dbReference type="OrthoDB" id="2113011at2"/>